<keyword evidence="4" id="KW-0472">Membrane</keyword>
<evidence type="ECO:0000313" key="7">
    <source>
        <dbReference type="EMBL" id="MZR14371.1"/>
    </source>
</evidence>
<dbReference type="GO" id="GO:0097347">
    <property type="term" value="C:TAM protein secretion complex"/>
    <property type="evidence" value="ECO:0007669"/>
    <property type="project" value="TreeGrafter"/>
</dbReference>
<sequence length="1256" mass="130448">MKRIAALFFSLAVLATPAAAQEQEEDDKTFLENFLEENLSSEGMDVTVNGFTGALSSEAQMRELTFSDDEGVWLRLEGLTLSWDRSALLQRRVEIRTLAAEEIELSRLPGGEGGGPSPEASDFTLPELPVAIDIDRLETPNLILGADVLGERITMQLEGAGNLEGGEGTANLSLERTDGQRGELKLEGSYSNETRVLALDLSLIEGPGGIAATLADLPGEPAINLSVVGEDKLDDYTADIMLSTDGETRLAGQVQVTAEQVEQGGETRSQTGLEVNLSGDLRPLFEEEYRPFFGGESVLHATGRRFANGSTRISNLFLRTDALELSGDATINARGWPERAHIEGRIASQSGTPVTLPIAGPPAQIDSADLLFDYDRLRGQGWRAELEVDGFTRDGAALDALTATGSGQLEPGGGDRTPSVTGDVELAADGIDPGDPALAEAIGERLDGTLSFTKLEGGPFRFTDLALRGEDYGLTGDLTLSTDVEKLDLIAGLDLGLDAERLSRFAALTGQDLTGAARLDIQGEVAVPGGPFDLEIEGRTSDLAIGIERVDALLAGESRLSILADRNEARTQISRFSVAGPGIAATASGELRSDGSRLAAQIDIPDASRLDPRLEGGIAILGDAVQVDGAWTVEAKANGPGGLSADVSGTGRLTDAGLGPVTAQVVAQIDNLAPYSGLAGRDLAGALEVALRADGNFETGAFSASGTGRGQDLAFSAGEADQLFAGASEMDFNLRRDERGTLFIEAFDLSTPLLRVDAEGSSEGSESRVTFNARLADTGIFVPELSGPFTARGDAVLTGDAYRVDVSGQGPGGVTVNAAGTVAGNGERADLSIDGSVPLTLANAFTGANQLDGIADFDLNLNGPLALESLSGRVSSANARISIPALRIALDPIQANIRLGNGRARVEAAANVSSGGRIEVAGPITLAQPYDADLTVRMQNVGLTDPALYDTQVSGQLTVIGPLTGGARIAGRVEAGAVEIRIPSSGFGVAGGLEGLTHVNEPAAVRATRARAGKTGEASAGGGGPAYPLDIVVSAPNQVFIRGRGLDAELGGQLRLTGTTADIRPQGGFSLIRGRLSLLGNRIELTQARATLEGSFDPYIAVTAQTTVDETAIQIRIQGQATEPDITFTSSPDLPEDEILARLVFGRSLSEISPLQALRMANGVATLTGGSGGGVIGNLRDGFGLADLDVGTNDSGAIAVRAGTYISENVYTGVEVGADGEAEVNINLDLTKNLTARGSVSTDGDTSLGIYFERDY</sequence>
<dbReference type="AlphaFoldDB" id="A0A845MB75"/>
<evidence type="ECO:0000256" key="4">
    <source>
        <dbReference type="ARBA" id="ARBA00023136"/>
    </source>
</evidence>
<name>A0A845MB75_9RHOB</name>
<dbReference type="RefSeq" id="WP_161352499.1">
    <property type="nucleotide sequence ID" value="NZ_WTUX01000019.1"/>
</dbReference>
<evidence type="ECO:0000256" key="1">
    <source>
        <dbReference type="ARBA" id="ARBA00004167"/>
    </source>
</evidence>
<dbReference type="Proteomes" id="UP000467322">
    <property type="component" value="Unassembled WGS sequence"/>
</dbReference>
<gene>
    <name evidence="7" type="ORF">GQE99_15235</name>
</gene>
<evidence type="ECO:0000256" key="5">
    <source>
        <dbReference type="SAM" id="SignalP"/>
    </source>
</evidence>
<dbReference type="PANTHER" id="PTHR36985">
    <property type="entry name" value="TRANSLOCATION AND ASSEMBLY MODULE SUBUNIT TAMB"/>
    <property type="match status" value="1"/>
</dbReference>
<comment type="subcellular location">
    <subcellularLocation>
        <location evidence="1">Membrane</location>
        <topology evidence="1">Single-pass membrane protein</topology>
    </subcellularLocation>
</comment>
<dbReference type="PANTHER" id="PTHR36985:SF1">
    <property type="entry name" value="TRANSLOCATION AND ASSEMBLY MODULE SUBUNIT TAMB"/>
    <property type="match status" value="1"/>
</dbReference>
<keyword evidence="2" id="KW-0812">Transmembrane</keyword>
<keyword evidence="5" id="KW-0732">Signal</keyword>
<dbReference type="EMBL" id="WTUX01000019">
    <property type="protein sequence ID" value="MZR14371.1"/>
    <property type="molecule type" value="Genomic_DNA"/>
</dbReference>
<evidence type="ECO:0000259" key="6">
    <source>
        <dbReference type="Pfam" id="PF04357"/>
    </source>
</evidence>
<reference evidence="7 8" key="1">
    <citation type="submission" date="2019-12" db="EMBL/GenBank/DDBJ databases">
        <title>Maritimibacter sp. nov. sp. isolated from sea sand.</title>
        <authorList>
            <person name="Kim J."/>
            <person name="Jeong S.E."/>
            <person name="Jung H.S."/>
            <person name="Jeon C.O."/>
        </authorList>
    </citation>
    <scope>NUCLEOTIDE SEQUENCE [LARGE SCALE GENOMIC DNA]</scope>
    <source>
        <strain evidence="7 8">DP07</strain>
    </source>
</reference>
<evidence type="ECO:0000313" key="8">
    <source>
        <dbReference type="Proteomes" id="UP000467322"/>
    </source>
</evidence>
<dbReference type="InterPro" id="IPR007452">
    <property type="entry name" value="TamB_C"/>
</dbReference>
<proteinExistence type="predicted"/>
<evidence type="ECO:0000256" key="2">
    <source>
        <dbReference type="ARBA" id="ARBA00022692"/>
    </source>
</evidence>
<protein>
    <recommendedName>
        <fullName evidence="6">Translocation and assembly module TamB C-terminal domain-containing protein</fullName>
    </recommendedName>
</protein>
<evidence type="ECO:0000256" key="3">
    <source>
        <dbReference type="ARBA" id="ARBA00022989"/>
    </source>
</evidence>
<comment type="caution">
    <text evidence="7">The sequence shown here is derived from an EMBL/GenBank/DDBJ whole genome shotgun (WGS) entry which is preliminary data.</text>
</comment>
<keyword evidence="3" id="KW-1133">Transmembrane helix</keyword>
<dbReference type="Pfam" id="PF04357">
    <property type="entry name" value="TamB"/>
    <property type="match status" value="1"/>
</dbReference>
<organism evidence="7 8">
    <name type="scientific">Maritimibacter harenae</name>
    <dbReference type="NCBI Taxonomy" id="2606218"/>
    <lineage>
        <taxon>Bacteria</taxon>
        <taxon>Pseudomonadati</taxon>
        <taxon>Pseudomonadota</taxon>
        <taxon>Alphaproteobacteria</taxon>
        <taxon>Rhodobacterales</taxon>
        <taxon>Roseobacteraceae</taxon>
        <taxon>Maritimibacter</taxon>
    </lineage>
</organism>
<dbReference type="GO" id="GO:0009306">
    <property type="term" value="P:protein secretion"/>
    <property type="evidence" value="ECO:0007669"/>
    <property type="project" value="InterPro"/>
</dbReference>
<keyword evidence="8" id="KW-1185">Reference proteome</keyword>
<feature type="domain" description="Translocation and assembly module TamB C-terminal" evidence="6">
    <location>
        <begin position="910"/>
        <end position="1256"/>
    </location>
</feature>
<dbReference type="GO" id="GO:0005886">
    <property type="term" value="C:plasma membrane"/>
    <property type="evidence" value="ECO:0007669"/>
    <property type="project" value="InterPro"/>
</dbReference>
<accession>A0A845MB75</accession>
<feature type="chain" id="PRO_5032271126" description="Translocation and assembly module TamB C-terminal domain-containing protein" evidence="5">
    <location>
        <begin position="21"/>
        <end position="1256"/>
    </location>
</feature>
<feature type="signal peptide" evidence="5">
    <location>
        <begin position="1"/>
        <end position="20"/>
    </location>
</feature>